<feature type="region of interest" description="Disordered" evidence="1">
    <location>
        <begin position="80"/>
        <end position="119"/>
    </location>
</feature>
<feature type="compositionally biased region" description="Basic and acidic residues" evidence="1">
    <location>
        <begin position="81"/>
        <end position="90"/>
    </location>
</feature>
<comment type="caution">
    <text evidence="2">The sequence shown here is derived from an EMBL/GenBank/DDBJ whole genome shotgun (WGS) entry which is preliminary data.</text>
</comment>
<reference evidence="2 3" key="1">
    <citation type="journal article" date="2022" name="Allergy">
        <title>Genome assembly and annotation of Periplaneta americana reveal a comprehensive cockroach allergen profile.</title>
        <authorList>
            <person name="Wang L."/>
            <person name="Xiong Q."/>
            <person name="Saelim N."/>
            <person name="Wang L."/>
            <person name="Nong W."/>
            <person name="Wan A.T."/>
            <person name="Shi M."/>
            <person name="Liu X."/>
            <person name="Cao Q."/>
            <person name="Hui J.H.L."/>
            <person name="Sookrung N."/>
            <person name="Leung T.F."/>
            <person name="Tungtrongchitr A."/>
            <person name="Tsui S.K.W."/>
        </authorList>
    </citation>
    <scope>NUCLEOTIDE SEQUENCE [LARGE SCALE GENOMIC DNA]</scope>
    <source>
        <strain evidence="2">PWHHKU_190912</strain>
    </source>
</reference>
<dbReference type="EMBL" id="JAJSOF020000005">
    <property type="protein sequence ID" value="KAJ4448295.1"/>
    <property type="molecule type" value="Genomic_DNA"/>
</dbReference>
<dbReference type="Proteomes" id="UP001148838">
    <property type="component" value="Unassembled WGS sequence"/>
</dbReference>
<accession>A0ABQ8TRG3</accession>
<sequence>MAYKYCKRPIEGPPDGFWSSVSTPDYKEHKIRSRRPVRKPRITYQHTAVGLRQWSSALAEMGKGSVLGSDDVGMLVAEAGGGERHADHQAGEAGRLVRARRRDSIPGLHAESALTQRPV</sequence>
<evidence type="ECO:0000256" key="1">
    <source>
        <dbReference type="SAM" id="MobiDB-lite"/>
    </source>
</evidence>
<name>A0ABQ8TRG3_PERAM</name>
<evidence type="ECO:0000313" key="2">
    <source>
        <dbReference type="EMBL" id="KAJ4448295.1"/>
    </source>
</evidence>
<protein>
    <submittedName>
        <fullName evidence="2">Uncharacterized protein</fullName>
    </submittedName>
</protein>
<evidence type="ECO:0000313" key="3">
    <source>
        <dbReference type="Proteomes" id="UP001148838"/>
    </source>
</evidence>
<keyword evidence="3" id="KW-1185">Reference proteome</keyword>
<proteinExistence type="predicted"/>
<gene>
    <name evidence="2" type="ORF">ANN_10309</name>
</gene>
<organism evidence="2 3">
    <name type="scientific">Periplaneta americana</name>
    <name type="common">American cockroach</name>
    <name type="synonym">Blatta americana</name>
    <dbReference type="NCBI Taxonomy" id="6978"/>
    <lineage>
        <taxon>Eukaryota</taxon>
        <taxon>Metazoa</taxon>
        <taxon>Ecdysozoa</taxon>
        <taxon>Arthropoda</taxon>
        <taxon>Hexapoda</taxon>
        <taxon>Insecta</taxon>
        <taxon>Pterygota</taxon>
        <taxon>Neoptera</taxon>
        <taxon>Polyneoptera</taxon>
        <taxon>Dictyoptera</taxon>
        <taxon>Blattodea</taxon>
        <taxon>Blattoidea</taxon>
        <taxon>Blattidae</taxon>
        <taxon>Blattinae</taxon>
        <taxon>Periplaneta</taxon>
    </lineage>
</organism>